<evidence type="ECO:0000256" key="6">
    <source>
        <dbReference type="ARBA" id="ARBA00022840"/>
    </source>
</evidence>
<organism evidence="12 13">
    <name type="scientific">Gottschalkia purinilytica</name>
    <name type="common">Clostridium purinilyticum</name>
    <dbReference type="NCBI Taxonomy" id="1503"/>
    <lineage>
        <taxon>Bacteria</taxon>
        <taxon>Bacillati</taxon>
        <taxon>Bacillota</taxon>
        <taxon>Tissierellia</taxon>
        <taxon>Tissierellales</taxon>
        <taxon>Gottschalkiaceae</taxon>
        <taxon>Gottschalkia</taxon>
    </lineage>
</organism>
<keyword evidence="5 9" id="KW-0227">DNA damage</keyword>
<comment type="caution">
    <text evidence="12">The sequence shown here is derived from an EMBL/GenBank/DDBJ whole genome shotgun (WGS) entry which is preliminary data.</text>
</comment>
<name>A0A0L0W7G6_GOTPU</name>
<proteinExistence type="inferred from homology"/>
<evidence type="ECO:0000313" key="12">
    <source>
        <dbReference type="EMBL" id="KNF07411.1"/>
    </source>
</evidence>
<dbReference type="FunFam" id="3.40.50.300:FF:000356">
    <property type="entry name" value="DNA repair protein RecN"/>
    <property type="match status" value="1"/>
</dbReference>
<gene>
    <name evidence="12" type="primary">recN</name>
    <name evidence="12" type="ORF">CLPU_17c00360</name>
</gene>
<evidence type="ECO:0000256" key="7">
    <source>
        <dbReference type="ARBA" id="ARBA00023204"/>
    </source>
</evidence>
<reference evidence="13" key="1">
    <citation type="submission" date="2015-07" db="EMBL/GenBank/DDBJ databases">
        <title>Draft genome sequence of the purine-degrading Gottschalkia purinilyticum DSM 1384 (formerly Clostridium purinilyticum).</title>
        <authorList>
            <person name="Poehlein A."/>
            <person name="Schiel-Bengelsdorf B."/>
            <person name="Bengelsdorf F.R."/>
            <person name="Daniel R."/>
            <person name="Duerre P."/>
        </authorList>
    </citation>
    <scope>NUCLEOTIDE SEQUENCE [LARGE SCALE GENOMIC DNA]</scope>
    <source>
        <strain evidence="13">DSM 1384</strain>
    </source>
</reference>
<dbReference type="FunFam" id="3.40.50.300:FF:000319">
    <property type="entry name" value="DNA repair protein RecN"/>
    <property type="match status" value="1"/>
</dbReference>
<dbReference type="NCBIfam" id="TIGR00634">
    <property type="entry name" value="recN"/>
    <property type="match status" value="1"/>
</dbReference>
<dbReference type="GO" id="GO:0005524">
    <property type="term" value="F:ATP binding"/>
    <property type="evidence" value="ECO:0007669"/>
    <property type="project" value="UniProtKB-KW"/>
</dbReference>
<dbReference type="GO" id="GO:0006281">
    <property type="term" value="P:DNA repair"/>
    <property type="evidence" value="ECO:0007669"/>
    <property type="project" value="UniProtKB-KW"/>
</dbReference>
<evidence type="ECO:0000256" key="1">
    <source>
        <dbReference type="ARBA" id="ARBA00003618"/>
    </source>
</evidence>
<accession>A0A0L0W7G6</accession>
<keyword evidence="4" id="KW-0547">Nucleotide-binding</keyword>
<dbReference type="PANTHER" id="PTHR11059:SF0">
    <property type="entry name" value="DNA REPAIR PROTEIN RECN"/>
    <property type="match status" value="1"/>
</dbReference>
<dbReference type="GO" id="GO:0009432">
    <property type="term" value="P:SOS response"/>
    <property type="evidence" value="ECO:0007669"/>
    <property type="project" value="TreeGrafter"/>
</dbReference>
<comment type="function">
    <text evidence="1 9">May be involved in recombinational repair of damaged DNA.</text>
</comment>
<dbReference type="RefSeq" id="WP_050356251.1">
    <property type="nucleotide sequence ID" value="NZ_LGSS01000017.1"/>
</dbReference>
<dbReference type="PIRSF" id="PIRSF003128">
    <property type="entry name" value="RecN"/>
    <property type="match status" value="1"/>
</dbReference>
<keyword evidence="6" id="KW-0067">ATP-binding</keyword>
<dbReference type="OrthoDB" id="9806954at2"/>
<evidence type="ECO:0000256" key="4">
    <source>
        <dbReference type="ARBA" id="ARBA00022741"/>
    </source>
</evidence>
<evidence type="ECO:0000256" key="3">
    <source>
        <dbReference type="ARBA" id="ARBA00021315"/>
    </source>
</evidence>
<dbReference type="STRING" id="1503.CLPU_17c00360"/>
<dbReference type="InterPro" id="IPR003395">
    <property type="entry name" value="RecF/RecN/SMC_N"/>
</dbReference>
<evidence type="ECO:0000256" key="10">
    <source>
        <dbReference type="SAM" id="Coils"/>
    </source>
</evidence>
<feature type="coiled-coil region" evidence="10">
    <location>
        <begin position="335"/>
        <end position="369"/>
    </location>
</feature>
<dbReference type="AlphaFoldDB" id="A0A0L0W7G6"/>
<dbReference type="Gene3D" id="3.40.50.300">
    <property type="entry name" value="P-loop containing nucleotide triphosphate hydrolases"/>
    <property type="match status" value="2"/>
</dbReference>
<protein>
    <recommendedName>
        <fullName evidence="3 9">DNA repair protein RecN</fullName>
    </recommendedName>
    <alternativeName>
        <fullName evidence="8 9">Recombination protein N</fullName>
    </alternativeName>
</protein>
<dbReference type="GO" id="GO:0006310">
    <property type="term" value="P:DNA recombination"/>
    <property type="evidence" value="ECO:0007669"/>
    <property type="project" value="InterPro"/>
</dbReference>
<comment type="similarity">
    <text evidence="2 9">Belongs to the RecN family.</text>
</comment>
<dbReference type="EMBL" id="LGSS01000017">
    <property type="protein sequence ID" value="KNF07411.1"/>
    <property type="molecule type" value="Genomic_DNA"/>
</dbReference>
<feature type="domain" description="RecF/RecN/SMC N-terminal" evidence="11">
    <location>
        <begin position="2"/>
        <end position="512"/>
    </location>
</feature>
<dbReference type="InterPro" id="IPR004604">
    <property type="entry name" value="DNA_recomb/repair_RecN"/>
</dbReference>
<evidence type="ECO:0000259" key="11">
    <source>
        <dbReference type="Pfam" id="PF02463"/>
    </source>
</evidence>
<dbReference type="NCBIfam" id="NF008121">
    <property type="entry name" value="PRK10869.1"/>
    <property type="match status" value="1"/>
</dbReference>
<evidence type="ECO:0000313" key="13">
    <source>
        <dbReference type="Proteomes" id="UP000037267"/>
    </source>
</evidence>
<dbReference type="SUPFAM" id="SSF52540">
    <property type="entry name" value="P-loop containing nucleoside triphosphate hydrolases"/>
    <property type="match status" value="1"/>
</dbReference>
<keyword evidence="7 9" id="KW-0234">DNA repair</keyword>
<evidence type="ECO:0000256" key="2">
    <source>
        <dbReference type="ARBA" id="ARBA00009441"/>
    </source>
</evidence>
<evidence type="ECO:0000256" key="5">
    <source>
        <dbReference type="ARBA" id="ARBA00022763"/>
    </source>
</evidence>
<dbReference type="PANTHER" id="PTHR11059">
    <property type="entry name" value="DNA REPAIR PROTEIN RECN"/>
    <property type="match status" value="1"/>
</dbReference>
<sequence length="564" mass="64593">MLLELNIENFAIIDKVSISFTKGLNIITGETGTGKSIIVDAIALVLGSRADKDYIRSGAEKAVIEAIFCLEQISILKNTFEQYGIPLEEDNLILISREVHVNGRSISRINGRAVTLSMLTEVTNKIINIQSQHENQSLLSKERQLELIDLLGKDVIDEVRKKVRLEYRNLSLLKNKLNRLYQNEMERQREIDLLKFQIEEIDEADLKPNEEENIVNEYNMLSNSEEISNTMINVLQELISDSYGSKGIVDRLTNLFMMLDKLEKYDKNIKSYAEIIEGVTYQIQDVARDIRKYESNIDYDHEKLIVLEKKLDLINRLKRKYGTTVEEILSYRDSINDRLQTILNLDEEIKKLKTEIIEMEKVLNDYCKQLTSERQKICKDLEKQIIKEFEELNMGETIFKANINKLDYFTDNGVDEIEFYISTNPGQPLKSLSKIASGGEMSRILLAFKSILAEIDSIPSLIFDEIDTGISGRTAQIVGEKILKISKTHQIICITHLPQIAAMADTHFLITKNISENNTSTSIKKINMEERVEEISRLIGGVSLTTTTKQHAKEMISLSQKIKK</sequence>
<keyword evidence="10" id="KW-0175">Coiled coil</keyword>
<dbReference type="GO" id="GO:0043590">
    <property type="term" value="C:bacterial nucleoid"/>
    <property type="evidence" value="ECO:0007669"/>
    <property type="project" value="TreeGrafter"/>
</dbReference>
<dbReference type="Proteomes" id="UP000037267">
    <property type="component" value="Unassembled WGS sequence"/>
</dbReference>
<dbReference type="PATRIC" id="fig|1503.3.peg.716"/>
<dbReference type="Pfam" id="PF02463">
    <property type="entry name" value="SMC_N"/>
    <property type="match status" value="1"/>
</dbReference>
<evidence type="ECO:0000256" key="9">
    <source>
        <dbReference type="PIRNR" id="PIRNR003128"/>
    </source>
</evidence>
<dbReference type="CDD" id="cd03241">
    <property type="entry name" value="ABC_RecN"/>
    <property type="match status" value="2"/>
</dbReference>
<evidence type="ECO:0000256" key="8">
    <source>
        <dbReference type="ARBA" id="ARBA00033408"/>
    </source>
</evidence>
<dbReference type="InterPro" id="IPR027417">
    <property type="entry name" value="P-loop_NTPase"/>
</dbReference>
<keyword evidence="13" id="KW-1185">Reference proteome</keyword>